<feature type="region of interest" description="Disordered" evidence="1">
    <location>
        <begin position="479"/>
        <end position="499"/>
    </location>
</feature>
<dbReference type="EMBL" id="OX597822">
    <property type="protein sequence ID" value="CAI9727737.1"/>
    <property type="molecule type" value="Genomic_DNA"/>
</dbReference>
<feature type="compositionally biased region" description="Basic and acidic residues" evidence="1">
    <location>
        <begin position="479"/>
        <end position="488"/>
    </location>
</feature>
<feature type="region of interest" description="Disordered" evidence="1">
    <location>
        <begin position="390"/>
        <end position="409"/>
    </location>
</feature>
<protein>
    <submittedName>
        <fullName evidence="2">Uncharacterized protein</fullName>
    </submittedName>
</protein>
<keyword evidence="3" id="KW-1185">Reference proteome</keyword>
<organism evidence="2 3">
    <name type="scientific">Octopus vulgaris</name>
    <name type="common">Common octopus</name>
    <dbReference type="NCBI Taxonomy" id="6645"/>
    <lineage>
        <taxon>Eukaryota</taxon>
        <taxon>Metazoa</taxon>
        <taxon>Spiralia</taxon>
        <taxon>Lophotrochozoa</taxon>
        <taxon>Mollusca</taxon>
        <taxon>Cephalopoda</taxon>
        <taxon>Coleoidea</taxon>
        <taxon>Octopodiformes</taxon>
        <taxon>Octopoda</taxon>
        <taxon>Incirrata</taxon>
        <taxon>Octopodidae</taxon>
        <taxon>Octopus</taxon>
    </lineage>
</organism>
<evidence type="ECO:0000256" key="1">
    <source>
        <dbReference type="SAM" id="MobiDB-lite"/>
    </source>
</evidence>
<dbReference type="Proteomes" id="UP001162480">
    <property type="component" value="Chromosome 9"/>
</dbReference>
<dbReference type="AlphaFoldDB" id="A0AA36B688"/>
<gene>
    <name evidence="2" type="ORF">OCTVUL_1B030122</name>
</gene>
<name>A0AA36B688_OCTVU</name>
<reference evidence="2" key="1">
    <citation type="submission" date="2023-08" db="EMBL/GenBank/DDBJ databases">
        <authorList>
            <person name="Alioto T."/>
            <person name="Alioto T."/>
            <person name="Gomez Garrido J."/>
        </authorList>
    </citation>
    <scope>NUCLEOTIDE SEQUENCE</scope>
</reference>
<evidence type="ECO:0000313" key="3">
    <source>
        <dbReference type="Proteomes" id="UP001162480"/>
    </source>
</evidence>
<sequence length="524" mass="56565">MGSCLCCRRLNPSRINSVSNLSHYSIACGLLKCSRNRKSELKGGSKDGSDQLCNLDNSGDAVNFTANTATSSVSSRTVSETTVVDVSCGNDTKDKGDGHDATHTKGDRDERIICDDKINDRESDVLKKDILRDQESTMLPTDVLSQSEKAVGDAISINRNTDTQMQPKTSGQTKVEPKINLGDSYETNCDTKIPPKGRVNFMTNKINNFVEDVIHIINSGDVVSVKNTVDKQTAPSGSDAQNDIVTQLPNNPELSSCLKHETALKDFLLGPDTNKDLDKEINPDLDTISASDISLEDNDQRNSGQKKRNLEILGNDTKLLRSKETPRPQLYQQPQLQETQQIQQQQRLCDPSDTKRLISPSLVSPPSPPLSILPKTPTTNATAAAAAATAATETTTVTRSNERTVTTTPPVSKITTKIFSKATKAPAKTQTSTNEMATTSITSAIADAVKTAASKAEAEAKAIAESNRKIEKKSFAKLHGKADLEKQTTGKPTRKGPWRGVIKLKEGGKQISDRIAVGQGGSSM</sequence>
<evidence type="ECO:0000313" key="2">
    <source>
        <dbReference type="EMBL" id="CAI9727737.1"/>
    </source>
</evidence>
<accession>A0AA36B688</accession>
<proteinExistence type="predicted"/>